<protein>
    <submittedName>
        <fullName evidence="1">Uncharacterized protein</fullName>
    </submittedName>
</protein>
<evidence type="ECO:0000313" key="1">
    <source>
        <dbReference type="EMBL" id="BBF85025.1"/>
    </source>
</evidence>
<accession>A0A3G9GC45</accession>
<organism evidence="1 2">
    <name type="scientific">Aquitalea magnusonii</name>
    <dbReference type="NCBI Taxonomy" id="332411"/>
    <lineage>
        <taxon>Bacteria</taxon>
        <taxon>Pseudomonadati</taxon>
        <taxon>Pseudomonadota</taxon>
        <taxon>Betaproteobacteria</taxon>
        <taxon>Neisseriales</taxon>
        <taxon>Chromobacteriaceae</taxon>
        <taxon>Aquitalea</taxon>
    </lineage>
</organism>
<evidence type="ECO:0000313" key="2">
    <source>
        <dbReference type="Proteomes" id="UP000198290"/>
    </source>
</evidence>
<dbReference type="KEGG" id="amah:DLM_1401"/>
<name>A0A3G9GC45_9NEIS</name>
<keyword evidence="2" id="KW-1185">Reference proteome</keyword>
<proteinExistence type="predicted"/>
<gene>
    <name evidence="1" type="ORF">DLM_1401</name>
</gene>
<reference evidence="2" key="1">
    <citation type="journal article" date="2017" name="Biotechnol. Biofuels">
        <title>Evaluation of environmental bacterial communities as a factor affecting the growth of duckweed Lemna minor.</title>
        <authorList>
            <person name="Ishizawa H."/>
            <person name="Kuroda M."/>
            <person name="Morikawa M."/>
            <person name="Ike M."/>
        </authorList>
    </citation>
    <scope>NUCLEOTIDE SEQUENCE [LARGE SCALE GENOMIC DNA]</scope>
    <source>
        <strain evidence="2">H3</strain>
    </source>
</reference>
<dbReference type="AlphaFoldDB" id="A0A3G9GC45"/>
<dbReference type="Proteomes" id="UP000198290">
    <property type="component" value="Chromosome"/>
</dbReference>
<reference evidence="1 2" key="2">
    <citation type="journal article" date="2017" name="Genome Announc.">
        <title>Draft genome sequence of Aquitalea magnusonii strain H3, a plant growth-promoting bacterium of duckweed Lemna minor.</title>
        <authorList>
            <person name="Ishizawa H."/>
            <person name="Kuroda M."/>
            <person name="Ike M."/>
        </authorList>
    </citation>
    <scope>NUCLEOTIDE SEQUENCE [LARGE SCALE GENOMIC DNA]</scope>
    <source>
        <strain evidence="1 2">H3</strain>
    </source>
</reference>
<sequence length="57" mass="6703">MSDKHGKKLPKLLKWQHFLSRQLTTLRHHLTQFPDLTAFFSTAGMKKPAVAGWWPMR</sequence>
<reference evidence="2" key="3">
    <citation type="journal article" date="2017" name="Plant Physiol. Biochem.">
        <title>Differential oxidative and antioxidative response of duckweed Lemna minor toward plant growth promoting/inhibiting bacteria.</title>
        <authorList>
            <person name="Ishizawa H."/>
            <person name="Kuroda M."/>
            <person name="Morikawa M."/>
            <person name="Ike M."/>
        </authorList>
    </citation>
    <scope>NUCLEOTIDE SEQUENCE [LARGE SCALE GENOMIC DNA]</scope>
    <source>
        <strain evidence="2">H3</strain>
    </source>
</reference>
<dbReference type="EMBL" id="AP018823">
    <property type="protein sequence ID" value="BBF85025.1"/>
    <property type="molecule type" value="Genomic_DNA"/>
</dbReference>